<gene>
    <name evidence="1" type="ORF">LCGC14_1815640</name>
</gene>
<dbReference type="AlphaFoldDB" id="A0A0F9GKK0"/>
<comment type="caution">
    <text evidence="1">The sequence shown here is derived from an EMBL/GenBank/DDBJ whole genome shotgun (WGS) entry which is preliminary data.</text>
</comment>
<dbReference type="EMBL" id="LAZR01017706">
    <property type="protein sequence ID" value="KKL99313.1"/>
    <property type="molecule type" value="Genomic_DNA"/>
</dbReference>
<sequence length="57" mass="6589">MTLCTLQETCERYTNGTKRKPHHMRMTVVCIKYKDKCIDLRDIQQGDACLISKGGKK</sequence>
<reference evidence="1" key="1">
    <citation type="journal article" date="2015" name="Nature">
        <title>Complex archaea that bridge the gap between prokaryotes and eukaryotes.</title>
        <authorList>
            <person name="Spang A."/>
            <person name="Saw J.H."/>
            <person name="Jorgensen S.L."/>
            <person name="Zaremba-Niedzwiedzka K."/>
            <person name="Martijn J."/>
            <person name="Lind A.E."/>
            <person name="van Eijk R."/>
            <person name="Schleper C."/>
            <person name="Guy L."/>
            <person name="Ettema T.J."/>
        </authorList>
    </citation>
    <scope>NUCLEOTIDE SEQUENCE</scope>
</reference>
<proteinExistence type="predicted"/>
<organism evidence="1">
    <name type="scientific">marine sediment metagenome</name>
    <dbReference type="NCBI Taxonomy" id="412755"/>
    <lineage>
        <taxon>unclassified sequences</taxon>
        <taxon>metagenomes</taxon>
        <taxon>ecological metagenomes</taxon>
    </lineage>
</organism>
<evidence type="ECO:0000313" key="1">
    <source>
        <dbReference type="EMBL" id="KKL99313.1"/>
    </source>
</evidence>
<name>A0A0F9GKK0_9ZZZZ</name>
<protein>
    <submittedName>
        <fullName evidence="1">Uncharacterized protein</fullName>
    </submittedName>
</protein>
<accession>A0A0F9GKK0</accession>